<keyword evidence="6" id="KW-1185">Reference proteome</keyword>
<dbReference type="InterPro" id="IPR002123">
    <property type="entry name" value="Plipid/glycerol_acylTrfase"/>
</dbReference>
<reference evidence="5 6" key="1">
    <citation type="submission" date="2020-01" db="EMBL/GenBank/DDBJ databases">
        <authorList>
            <person name="Deng T."/>
        </authorList>
    </citation>
    <scope>NUCLEOTIDE SEQUENCE [LARGE SCALE GENOMIC DNA]</scope>
    <source>
        <strain evidence="5 6">5221</strain>
    </source>
</reference>
<feature type="region of interest" description="Disordered" evidence="3">
    <location>
        <begin position="239"/>
        <end position="267"/>
    </location>
</feature>
<dbReference type="SUPFAM" id="SSF69593">
    <property type="entry name" value="Glycerol-3-phosphate (1)-acyltransferase"/>
    <property type="match status" value="1"/>
</dbReference>
<name>A0A6N9H3P0_9MICO</name>
<dbReference type="CDD" id="cd07989">
    <property type="entry name" value="LPLAT_AGPAT-like"/>
    <property type="match status" value="1"/>
</dbReference>
<gene>
    <name evidence="5" type="ORF">GSY69_01205</name>
</gene>
<dbReference type="PANTHER" id="PTHR10434:SF11">
    <property type="entry name" value="1-ACYL-SN-GLYCEROL-3-PHOSPHATE ACYLTRANSFERASE"/>
    <property type="match status" value="1"/>
</dbReference>
<dbReference type="SMART" id="SM00563">
    <property type="entry name" value="PlsC"/>
    <property type="match status" value="1"/>
</dbReference>
<dbReference type="PANTHER" id="PTHR10434">
    <property type="entry name" value="1-ACYL-SN-GLYCEROL-3-PHOSPHATE ACYLTRANSFERASE"/>
    <property type="match status" value="1"/>
</dbReference>
<organism evidence="5 6">
    <name type="scientific">Brevibacterium rongguiense</name>
    <dbReference type="NCBI Taxonomy" id="2695267"/>
    <lineage>
        <taxon>Bacteria</taxon>
        <taxon>Bacillati</taxon>
        <taxon>Actinomycetota</taxon>
        <taxon>Actinomycetes</taxon>
        <taxon>Micrococcales</taxon>
        <taxon>Brevibacteriaceae</taxon>
        <taxon>Brevibacterium</taxon>
    </lineage>
</organism>
<accession>A0A6N9H3P0</accession>
<evidence type="ECO:0000259" key="4">
    <source>
        <dbReference type="SMART" id="SM00563"/>
    </source>
</evidence>
<evidence type="ECO:0000256" key="2">
    <source>
        <dbReference type="ARBA" id="ARBA00023315"/>
    </source>
</evidence>
<feature type="domain" description="Phospholipid/glycerol acyltransferase" evidence="4">
    <location>
        <begin position="56"/>
        <end position="173"/>
    </location>
</feature>
<evidence type="ECO:0000313" key="6">
    <source>
        <dbReference type="Proteomes" id="UP000469215"/>
    </source>
</evidence>
<evidence type="ECO:0000313" key="5">
    <source>
        <dbReference type="EMBL" id="MYM18630.1"/>
    </source>
</evidence>
<keyword evidence="1 5" id="KW-0808">Transferase</keyword>
<sequence length="267" mass="28168">MSGDPQAAHRIDFSAASLRSMSRAGSAVAAPVRVLFRACGRIVEEGTEHLPAHGPVIIAAYHANYLDPILVGLALKGRGHMPHYLAKSQLFTGALGAVLRRIGQIPVLRGSARAGDSLVYARQALEAGATVVIYPQGTLTKDPELWPQPARSGAARLALQTGVPVVPVAHWGLETSYPRGAKVPKPAPRQPLTVRYGAPIDPRGFGTGPAAMTALSHRITAAIAAELAQLRGLPLPERYRADLGEPAQHEPAADAARDANPTDEEAR</sequence>
<keyword evidence="2 5" id="KW-0012">Acyltransferase</keyword>
<dbReference type="Proteomes" id="UP000469215">
    <property type="component" value="Unassembled WGS sequence"/>
</dbReference>
<dbReference type="RefSeq" id="WP_160952093.1">
    <property type="nucleotide sequence ID" value="NZ_WWEQ01000003.1"/>
</dbReference>
<feature type="compositionally biased region" description="Basic and acidic residues" evidence="3">
    <location>
        <begin position="239"/>
        <end position="257"/>
    </location>
</feature>
<evidence type="ECO:0000256" key="3">
    <source>
        <dbReference type="SAM" id="MobiDB-lite"/>
    </source>
</evidence>
<protein>
    <submittedName>
        <fullName evidence="5">1-acyl-sn-glycerol-3-phosphate acyltransferase</fullName>
    </submittedName>
</protein>
<comment type="caution">
    <text evidence="5">The sequence shown here is derived from an EMBL/GenBank/DDBJ whole genome shotgun (WGS) entry which is preliminary data.</text>
</comment>
<evidence type="ECO:0000256" key="1">
    <source>
        <dbReference type="ARBA" id="ARBA00022679"/>
    </source>
</evidence>
<dbReference type="Pfam" id="PF01553">
    <property type="entry name" value="Acyltransferase"/>
    <property type="match status" value="1"/>
</dbReference>
<dbReference type="GO" id="GO:0006654">
    <property type="term" value="P:phosphatidic acid biosynthetic process"/>
    <property type="evidence" value="ECO:0007669"/>
    <property type="project" value="TreeGrafter"/>
</dbReference>
<proteinExistence type="predicted"/>
<dbReference type="AlphaFoldDB" id="A0A6N9H3P0"/>
<dbReference type="EMBL" id="WWEQ01000003">
    <property type="protein sequence ID" value="MYM18630.1"/>
    <property type="molecule type" value="Genomic_DNA"/>
</dbReference>
<dbReference type="GO" id="GO:0005886">
    <property type="term" value="C:plasma membrane"/>
    <property type="evidence" value="ECO:0007669"/>
    <property type="project" value="TreeGrafter"/>
</dbReference>
<dbReference type="GO" id="GO:0003841">
    <property type="term" value="F:1-acylglycerol-3-phosphate O-acyltransferase activity"/>
    <property type="evidence" value="ECO:0007669"/>
    <property type="project" value="TreeGrafter"/>
</dbReference>